<dbReference type="Proteomes" id="UP001085076">
    <property type="component" value="Miscellaneous, Linkage group lg01"/>
</dbReference>
<reference evidence="2" key="1">
    <citation type="submission" date="2021-03" db="EMBL/GenBank/DDBJ databases">
        <authorList>
            <person name="Li Z."/>
            <person name="Yang C."/>
        </authorList>
    </citation>
    <scope>NUCLEOTIDE SEQUENCE</scope>
    <source>
        <strain evidence="2">Dzin_1.0</strain>
        <tissue evidence="2">Leaf</tissue>
    </source>
</reference>
<dbReference type="EMBL" id="JAGGNH010000001">
    <property type="protein sequence ID" value="KAJ0986540.1"/>
    <property type="molecule type" value="Genomic_DNA"/>
</dbReference>
<organism evidence="2 3">
    <name type="scientific">Dioscorea zingiberensis</name>
    <dbReference type="NCBI Taxonomy" id="325984"/>
    <lineage>
        <taxon>Eukaryota</taxon>
        <taxon>Viridiplantae</taxon>
        <taxon>Streptophyta</taxon>
        <taxon>Embryophyta</taxon>
        <taxon>Tracheophyta</taxon>
        <taxon>Spermatophyta</taxon>
        <taxon>Magnoliopsida</taxon>
        <taxon>Liliopsida</taxon>
        <taxon>Dioscoreales</taxon>
        <taxon>Dioscoreaceae</taxon>
        <taxon>Dioscorea</taxon>
    </lineage>
</organism>
<dbReference type="PANTHER" id="PTHR34553:SF4">
    <property type="entry name" value="G1_S-SPECIFIC CYCLIN-E PROTEIN"/>
    <property type="match status" value="1"/>
</dbReference>
<reference evidence="2" key="2">
    <citation type="journal article" date="2022" name="Hortic Res">
        <title>The genome of Dioscorea zingiberensis sheds light on the biosynthesis, origin and evolution of the medicinally important diosgenin saponins.</title>
        <authorList>
            <person name="Li Y."/>
            <person name="Tan C."/>
            <person name="Li Z."/>
            <person name="Guo J."/>
            <person name="Li S."/>
            <person name="Chen X."/>
            <person name="Wang C."/>
            <person name="Dai X."/>
            <person name="Yang H."/>
            <person name="Song W."/>
            <person name="Hou L."/>
            <person name="Xu J."/>
            <person name="Tong Z."/>
            <person name="Xu A."/>
            <person name="Yuan X."/>
            <person name="Wang W."/>
            <person name="Yang Q."/>
            <person name="Chen L."/>
            <person name="Sun Z."/>
            <person name="Wang K."/>
            <person name="Pan B."/>
            <person name="Chen J."/>
            <person name="Bao Y."/>
            <person name="Liu F."/>
            <person name="Qi X."/>
            <person name="Gang D.R."/>
            <person name="Wen J."/>
            <person name="Li J."/>
        </authorList>
    </citation>
    <scope>NUCLEOTIDE SEQUENCE</scope>
    <source>
        <strain evidence="2">Dzin_1.0</strain>
    </source>
</reference>
<feature type="region of interest" description="Disordered" evidence="1">
    <location>
        <begin position="325"/>
        <end position="350"/>
    </location>
</feature>
<dbReference type="OrthoDB" id="1915931at2759"/>
<feature type="compositionally biased region" description="Basic residues" evidence="1">
    <location>
        <begin position="464"/>
        <end position="473"/>
    </location>
</feature>
<dbReference type="AlphaFoldDB" id="A0A9D5D730"/>
<protein>
    <submittedName>
        <fullName evidence="2">Uncharacterized protein</fullName>
    </submittedName>
</protein>
<feature type="compositionally biased region" description="Basic and acidic residues" evidence="1">
    <location>
        <begin position="474"/>
        <end position="486"/>
    </location>
</feature>
<comment type="caution">
    <text evidence="2">The sequence shown here is derived from an EMBL/GenBank/DDBJ whole genome shotgun (WGS) entry which is preliminary data.</text>
</comment>
<accession>A0A9D5D730</accession>
<evidence type="ECO:0000313" key="2">
    <source>
        <dbReference type="EMBL" id="KAJ0986540.1"/>
    </source>
</evidence>
<sequence>MKRDRGSRCLCALTPSGSFPRTRVIVSRGVGRLRAAATVVRYFVGIAQVGARDLAMGTWKKDHFFPLTSLQIGDLQSYLSRLTIFLAPESNKLFILVDNRPWLTDLDTRPAHLWQLMVTKSRLSPFANTRGGRKSKDFGRRFNLGNSSSEIKDTGQKLDFRNGSRSTLKGRRLYRWFSLIDAALYQEKAMLPVRKLKNSFLLNKELHHTLYGFIVFEVAWAHVRGINYLNELQTDTSMALETKLMKRWEFDSVEQAACHISSWFSGTHFEHFLLRSFLDSISVVSDIFYDASEDIPDSTSKSSVEQINIGDEVPIENLHLEGSGESMVDCGETEHTPSSPYTPPPATGPYKRRKIIKSASMGSDLDEVCEEAFSEIVSSPRRSISSSSSFSSESENEPLIFGSTNHKDVLILFRFNDHDLPFRLKDIIMSDLRLLTLLEYGLPSWLGERQKHSTKCALQSQDRLHRRSRKKDKGGRTEEDYKLKSP</sequence>
<gene>
    <name evidence="2" type="ORF">J5N97_004896</name>
</gene>
<feature type="region of interest" description="Disordered" evidence="1">
    <location>
        <begin position="456"/>
        <end position="486"/>
    </location>
</feature>
<keyword evidence="3" id="KW-1185">Reference proteome</keyword>
<dbReference type="PANTHER" id="PTHR34553">
    <property type="entry name" value="OS05G0597400 PROTEIN"/>
    <property type="match status" value="1"/>
</dbReference>
<proteinExistence type="predicted"/>
<name>A0A9D5D730_9LILI</name>
<evidence type="ECO:0000256" key="1">
    <source>
        <dbReference type="SAM" id="MobiDB-lite"/>
    </source>
</evidence>
<evidence type="ECO:0000313" key="3">
    <source>
        <dbReference type="Proteomes" id="UP001085076"/>
    </source>
</evidence>